<evidence type="ECO:0000313" key="2">
    <source>
        <dbReference type="EMBL" id="GAF90732.1"/>
    </source>
</evidence>
<comment type="caution">
    <text evidence="2">The sequence shown here is derived from an EMBL/GenBank/DDBJ whole genome shotgun (WGS) entry which is preliminary data.</text>
</comment>
<protein>
    <submittedName>
        <fullName evidence="2">Uncharacterized protein</fullName>
    </submittedName>
</protein>
<feature type="transmembrane region" description="Helical" evidence="1">
    <location>
        <begin position="64"/>
        <end position="88"/>
    </location>
</feature>
<dbReference type="EMBL" id="BARS01015462">
    <property type="protein sequence ID" value="GAF90732.1"/>
    <property type="molecule type" value="Genomic_DNA"/>
</dbReference>
<accession>X0TRE8</accession>
<keyword evidence="1" id="KW-0472">Membrane</keyword>
<organism evidence="2">
    <name type="scientific">marine sediment metagenome</name>
    <dbReference type="NCBI Taxonomy" id="412755"/>
    <lineage>
        <taxon>unclassified sequences</taxon>
        <taxon>metagenomes</taxon>
        <taxon>ecological metagenomes</taxon>
    </lineage>
</organism>
<feature type="non-terminal residue" evidence="2">
    <location>
        <position position="1"/>
    </location>
</feature>
<gene>
    <name evidence="2" type="ORF">S01H1_25581</name>
</gene>
<proteinExistence type="predicted"/>
<sequence length="124" mass="13975">VFSQNSGWRAQTLYSMEDQDNFSIVITDLKNINSIVTLFIEVSDIYGNTATMILMPVRIIAYELIPYLIVGAIVGFSIGIASVSSILYKKLEKKKKRTKDGQNEKPKEVISFLDNSDEEFEISS</sequence>
<dbReference type="AlphaFoldDB" id="X0TRE8"/>
<keyword evidence="1" id="KW-0812">Transmembrane</keyword>
<evidence type="ECO:0000256" key="1">
    <source>
        <dbReference type="SAM" id="Phobius"/>
    </source>
</evidence>
<name>X0TRE8_9ZZZZ</name>
<keyword evidence="1" id="KW-1133">Transmembrane helix</keyword>
<reference evidence="2" key="1">
    <citation type="journal article" date="2014" name="Front. Microbiol.">
        <title>High frequency of phylogenetically diverse reductive dehalogenase-homologous genes in deep subseafloor sedimentary metagenomes.</title>
        <authorList>
            <person name="Kawai M."/>
            <person name="Futagami T."/>
            <person name="Toyoda A."/>
            <person name="Takaki Y."/>
            <person name="Nishi S."/>
            <person name="Hori S."/>
            <person name="Arai W."/>
            <person name="Tsubouchi T."/>
            <person name="Morono Y."/>
            <person name="Uchiyama I."/>
            <person name="Ito T."/>
            <person name="Fujiyama A."/>
            <person name="Inagaki F."/>
            <person name="Takami H."/>
        </authorList>
    </citation>
    <scope>NUCLEOTIDE SEQUENCE</scope>
    <source>
        <strain evidence="2">Expedition CK06-06</strain>
    </source>
</reference>